<reference evidence="2" key="1">
    <citation type="journal article" date="2021" name="Front. Microbiol.">
        <title>Comprehensive Comparative Genomics and Phenotyping of Methylobacterium Species.</title>
        <authorList>
            <person name="Alessa O."/>
            <person name="Ogura Y."/>
            <person name="Fujitani Y."/>
            <person name="Takami H."/>
            <person name="Hayashi T."/>
            <person name="Sahin N."/>
            <person name="Tani A."/>
        </authorList>
    </citation>
    <scope>NUCLEOTIDE SEQUENCE</scope>
    <source>
        <strain evidence="2">DSM 23674</strain>
    </source>
</reference>
<reference evidence="2" key="2">
    <citation type="submission" date="2021-08" db="EMBL/GenBank/DDBJ databases">
        <authorList>
            <person name="Tani A."/>
            <person name="Ola A."/>
            <person name="Ogura Y."/>
            <person name="Katsura K."/>
            <person name="Hayashi T."/>
        </authorList>
    </citation>
    <scope>NUCLEOTIDE SEQUENCE</scope>
    <source>
        <strain evidence="2">DSM 23674</strain>
    </source>
</reference>
<comment type="caution">
    <text evidence="2">The sequence shown here is derived from an EMBL/GenBank/DDBJ whole genome shotgun (WGS) entry which is preliminary data.</text>
</comment>
<feature type="signal peptide" evidence="1">
    <location>
        <begin position="1"/>
        <end position="27"/>
    </location>
</feature>
<evidence type="ECO:0000256" key="1">
    <source>
        <dbReference type="SAM" id="SignalP"/>
    </source>
</evidence>
<dbReference type="InterPro" id="IPR006311">
    <property type="entry name" value="TAT_signal"/>
</dbReference>
<keyword evidence="1" id="KW-0732">Signal</keyword>
<name>A0ABQ4TTT0_9HYPH</name>
<sequence>MSNALPRRRIIGAALATVAASALPASAALPTTLRGDDGDRLPDHAALWSRLPLPFSPAEAWHRLSPATQAEIGAAVIGMALAEYVYGDGMAEADQFLDDGLRSSAADVSHDLLNAIGPRLWALFPDLYGPDGDHPAWALAGGLAR</sequence>
<evidence type="ECO:0000313" key="3">
    <source>
        <dbReference type="Proteomes" id="UP001055101"/>
    </source>
</evidence>
<accession>A0ABQ4TTT0</accession>
<protein>
    <submittedName>
        <fullName evidence="2">Uncharacterized protein</fullName>
    </submittedName>
</protein>
<dbReference type="PROSITE" id="PS51318">
    <property type="entry name" value="TAT"/>
    <property type="match status" value="1"/>
</dbReference>
<dbReference type="Proteomes" id="UP001055101">
    <property type="component" value="Unassembled WGS sequence"/>
</dbReference>
<feature type="chain" id="PRO_5045871816" evidence="1">
    <location>
        <begin position="28"/>
        <end position="145"/>
    </location>
</feature>
<keyword evidence="3" id="KW-1185">Reference proteome</keyword>
<dbReference type="RefSeq" id="WP_238232698.1">
    <property type="nucleotide sequence ID" value="NZ_BPRA01000022.1"/>
</dbReference>
<gene>
    <name evidence="2" type="ORF">EKPJFOCH_3867</name>
</gene>
<dbReference type="EMBL" id="BPRA01000022">
    <property type="protein sequence ID" value="GJE57353.1"/>
    <property type="molecule type" value="Genomic_DNA"/>
</dbReference>
<organism evidence="2 3">
    <name type="scientific">Methylobacterium thuringiense</name>
    <dbReference type="NCBI Taxonomy" id="1003091"/>
    <lineage>
        <taxon>Bacteria</taxon>
        <taxon>Pseudomonadati</taxon>
        <taxon>Pseudomonadota</taxon>
        <taxon>Alphaproteobacteria</taxon>
        <taxon>Hyphomicrobiales</taxon>
        <taxon>Methylobacteriaceae</taxon>
        <taxon>Methylobacterium</taxon>
    </lineage>
</organism>
<evidence type="ECO:0000313" key="2">
    <source>
        <dbReference type="EMBL" id="GJE57353.1"/>
    </source>
</evidence>
<proteinExistence type="predicted"/>